<dbReference type="InterPro" id="IPR045092">
    <property type="entry name" value="Rrp6-like"/>
</dbReference>
<evidence type="ECO:0000256" key="2">
    <source>
        <dbReference type="ARBA" id="ARBA00023242"/>
    </source>
</evidence>
<dbReference type="Gene3D" id="3.30.420.10">
    <property type="entry name" value="Ribonuclease H-like superfamily/Ribonuclease H"/>
    <property type="match status" value="1"/>
</dbReference>
<accession>A0ABP1R936</accession>
<proteinExistence type="predicted"/>
<dbReference type="InterPro" id="IPR010997">
    <property type="entry name" value="HRDC-like_sf"/>
</dbReference>
<dbReference type="SUPFAM" id="SSF47819">
    <property type="entry name" value="HRDC-like"/>
    <property type="match status" value="1"/>
</dbReference>
<dbReference type="InterPro" id="IPR012337">
    <property type="entry name" value="RNaseH-like_sf"/>
</dbReference>
<dbReference type="EMBL" id="CAXLJM020000068">
    <property type="protein sequence ID" value="CAL8123526.1"/>
    <property type="molecule type" value="Genomic_DNA"/>
</dbReference>
<dbReference type="Pfam" id="PF01612">
    <property type="entry name" value="DNA_pol_A_exo1"/>
    <property type="match status" value="1"/>
</dbReference>
<dbReference type="PANTHER" id="PTHR12124">
    <property type="entry name" value="POLYMYOSITIS/SCLERODERMA AUTOANTIGEN-RELATED"/>
    <property type="match status" value="1"/>
</dbReference>
<dbReference type="SMART" id="SM00474">
    <property type="entry name" value="35EXOc"/>
    <property type="match status" value="1"/>
</dbReference>
<dbReference type="PANTHER" id="PTHR12124:SF47">
    <property type="entry name" value="EXOSOME COMPONENT 10"/>
    <property type="match status" value="1"/>
</dbReference>
<comment type="subcellular location">
    <subcellularLocation>
        <location evidence="1">Nucleus</location>
    </subcellularLocation>
</comment>
<keyword evidence="5" id="KW-1185">Reference proteome</keyword>
<organism evidence="4 5">
    <name type="scientific">Orchesella dallaii</name>
    <dbReference type="NCBI Taxonomy" id="48710"/>
    <lineage>
        <taxon>Eukaryota</taxon>
        <taxon>Metazoa</taxon>
        <taxon>Ecdysozoa</taxon>
        <taxon>Arthropoda</taxon>
        <taxon>Hexapoda</taxon>
        <taxon>Collembola</taxon>
        <taxon>Entomobryomorpha</taxon>
        <taxon>Entomobryoidea</taxon>
        <taxon>Orchesellidae</taxon>
        <taxon>Orchesellinae</taxon>
        <taxon>Orchesella</taxon>
    </lineage>
</organism>
<gene>
    <name evidence="4" type="ORF">ODALV1_LOCUS20226</name>
</gene>
<name>A0ABP1R936_9HEXA</name>
<evidence type="ECO:0000259" key="3">
    <source>
        <dbReference type="PROSITE" id="PS50967"/>
    </source>
</evidence>
<dbReference type="Proteomes" id="UP001642540">
    <property type="component" value="Unassembled WGS sequence"/>
</dbReference>
<feature type="domain" description="HRDC" evidence="3">
    <location>
        <begin position="226"/>
        <end position="306"/>
    </location>
</feature>
<dbReference type="SUPFAM" id="SSF53098">
    <property type="entry name" value="Ribonuclease H-like"/>
    <property type="match status" value="1"/>
</dbReference>
<dbReference type="InterPro" id="IPR036397">
    <property type="entry name" value="RNaseH_sf"/>
</dbReference>
<sequence>MVSTTDLAYPRISKYIRTETELAECSIDIDDNSEITVDTEMNSDSYYHLICIIQISTQTTDYIIDALLLYDKIRQYLAHPLENPAKLKVFHSCNDLLHLQRNFGIFTVGLVDCQEAYEILRGKKQVAFHIMVKDILGSDIDKLPQLADWRLSPLPDDLLAYAAADTRLLFECWLTLKHEAVSIESEEFPASRRASLRLVSSYKTPNAHAAWQKYLTTNRADRKLYNAKHKRTYISIVSWRDTKGKEHDIHPTKIISNNDLEVLIADSPNTVEALKRRLIHCPHLHPSYYDQLLELIREGTADEAPWEIENDTTQYKREVSFSDRNSSIASLADESWEPFDEPLVSQDLQQLAHVEPTQPTVNQLSKTAKKHRRYRANIRLRQTITSHNSQTGHAKSNNLQKCINFAQQLNISKQELLNYLNQLP</sequence>
<evidence type="ECO:0000313" key="5">
    <source>
        <dbReference type="Proteomes" id="UP001642540"/>
    </source>
</evidence>
<reference evidence="4 5" key="1">
    <citation type="submission" date="2024-08" db="EMBL/GenBank/DDBJ databases">
        <authorList>
            <person name="Cucini C."/>
            <person name="Frati F."/>
        </authorList>
    </citation>
    <scope>NUCLEOTIDE SEQUENCE [LARGE SCALE GENOMIC DNA]</scope>
</reference>
<protein>
    <recommendedName>
        <fullName evidence="3">HRDC domain-containing protein</fullName>
    </recommendedName>
</protein>
<dbReference type="InterPro" id="IPR044876">
    <property type="entry name" value="HRDC_dom_sf"/>
</dbReference>
<dbReference type="PROSITE" id="PS50967">
    <property type="entry name" value="HRDC"/>
    <property type="match status" value="1"/>
</dbReference>
<keyword evidence="2" id="KW-0539">Nucleus</keyword>
<evidence type="ECO:0000256" key="1">
    <source>
        <dbReference type="ARBA" id="ARBA00004123"/>
    </source>
</evidence>
<evidence type="ECO:0000313" key="4">
    <source>
        <dbReference type="EMBL" id="CAL8123526.1"/>
    </source>
</evidence>
<dbReference type="InterPro" id="IPR002562">
    <property type="entry name" value="3'-5'_exonuclease_dom"/>
</dbReference>
<comment type="caution">
    <text evidence="4">The sequence shown here is derived from an EMBL/GenBank/DDBJ whole genome shotgun (WGS) entry which is preliminary data.</text>
</comment>
<dbReference type="Gene3D" id="1.10.150.80">
    <property type="entry name" value="HRDC domain"/>
    <property type="match status" value="1"/>
</dbReference>
<dbReference type="InterPro" id="IPR002121">
    <property type="entry name" value="HRDC_dom"/>
</dbReference>